<dbReference type="Pfam" id="PF22725">
    <property type="entry name" value="GFO_IDH_MocA_C3"/>
    <property type="match status" value="1"/>
</dbReference>
<dbReference type="Pfam" id="PF01408">
    <property type="entry name" value="GFO_IDH_MocA"/>
    <property type="match status" value="1"/>
</dbReference>
<dbReference type="SUPFAM" id="SSF54995">
    <property type="entry name" value="Ribosomal protein S6"/>
    <property type="match status" value="1"/>
</dbReference>
<dbReference type="SUPFAM" id="SSF51735">
    <property type="entry name" value="NAD(P)-binding Rossmann-fold domains"/>
    <property type="match status" value="1"/>
</dbReference>
<evidence type="ECO:0000259" key="5">
    <source>
        <dbReference type="Pfam" id="PF01408"/>
    </source>
</evidence>
<organism evidence="7 8">
    <name type="scientific">Phyllosticta citriasiana</name>
    <dbReference type="NCBI Taxonomy" id="595635"/>
    <lineage>
        <taxon>Eukaryota</taxon>
        <taxon>Fungi</taxon>
        <taxon>Dikarya</taxon>
        <taxon>Ascomycota</taxon>
        <taxon>Pezizomycotina</taxon>
        <taxon>Dothideomycetes</taxon>
        <taxon>Dothideomycetes incertae sedis</taxon>
        <taxon>Botryosphaeriales</taxon>
        <taxon>Phyllostictaceae</taxon>
        <taxon>Phyllosticta</taxon>
    </lineage>
</organism>
<reference evidence="7 8" key="1">
    <citation type="submission" date="2024-04" db="EMBL/GenBank/DDBJ databases">
        <title>Phyllosticta paracitricarpa is synonymous to the EU quarantine fungus P. citricarpa based on phylogenomic analyses.</title>
        <authorList>
            <consortium name="Lawrence Berkeley National Laboratory"/>
            <person name="Van Ingen-Buijs V.A."/>
            <person name="Van Westerhoven A.C."/>
            <person name="Haridas S."/>
            <person name="Skiadas P."/>
            <person name="Martin F."/>
            <person name="Groenewald J.Z."/>
            <person name="Crous P.W."/>
            <person name="Seidl M.F."/>
        </authorList>
    </citation>
    <scope>NUCLEOTIDE SEQUENCE [LARGE SCALE GENOMIC DNA]</scope>
    <source>
        <strain evidence="7 8">CBS 123371</strain>
    </source>
</reference>
<name>A0ABR1KJM6_9PEZI</name>
<dbReference type="InterPro" id="IPR014717">
    <property type="entry name" value="Transl_elong_EF1B/ribsomal_bS6"/>
</dbReference>
<protein>
    <recommendedName>
        <fullName evidence="9">Oxidoreductase</fullName>
    </recommendedName>
</protein>
<dbReference type="InterPro" id="IPR000683">
    <property type="entry name" value="Gfo/Idh/MocA-like_OxRdtase_N"/>
</dbReference>
<comment type="similarity">
    <text evidence="2">Belongs to the Gfo/Idh/MocA family.</text>
</comment>
<keyword evidence="3" id="KW-0560">Oxidoreductase</keyword>
<accession>A0ABR1KJM6</accession>
<sequence length="773" mass="84513">MASAPHNVAVIGYGLSAKVFHIPFITQTPSLRLYAVLQRNPTADNDASHDHPGIQLFRDAATLLADPAVHVVVVTSLPDSHFELTKAALEAGKHVVVEKPFVPTAAEADELVRVAQSTGKLLAVYQNRRWDADFLAASRLVKDGALGRVVEFESHFDRYSPTLRASWKAEPRPGNGAIYDLGTHLLDQIVHLFGLPVRVTGFIWNQRAGAPNHDSGAGDSFTVLLHYADGLLATAKVGVLSAEQDQLRFWVRGEKGSFKKYNLDPQEDQLLSGLSNTSSELGREPSSNYNLTLVKDGNIGKEPVAVEPKTYLEYYRIFADALDGKGDVPVTATEAASVIRLIELAKESSKMGKTLDVWSLCSFLGGELVVILLAHQRVDLALVALELKLGNPAVALGALVYRRRLLLEQLVDAHHLARQRRQNVRRALDRLDRPNRVVGAVRLVLLRQLDVDDVSEGVGGVGGHAERDCEKRVQLTGVVAEKAAAGKGKDSRMGATYTSCHRLRAQPTRGLRCTFWRGLRSIPLLALVGFENVCRSHVPAADTEKGLAELSFQEAAAAALHANAGRCGRAKLQEENWRAARTIETCFWTTTAAMLYEMIGIVRPGKLNEVKEIAKSAGTIILNSGGVVRGVTNWGVFQLPRPTRKHQMTHTSGHHFILRFDASSYAQHQLRRTMSLDPRLIRYTMVKLGDKLADIADVPGTAPWGSGLSTVSSDPVSYAELHEAKKSLWDYLNVDSERQAAQVLQNGNSGFRSSQAQSRAGNGQSQQGSQQRP</sequence>
<evidence type="ECO:0000256" key="4">
    <source>
        <dbReference type="SAM" id="MobiDB-lite"/>
    </source>
</evidence>
<feature type="domain" description="Gfo/Idh/MocA-like oxidoreductase N-terminal" evidence="5">
    <location>
        <begin position="7"/>
        <end position="125"/>
    </location>
</feature>
<dbReference type="InterPro" id="IPR000529">
    <property type="entry name" value="Ribosomal_bS6"/>
</dbReference>
<dbReference type="Gene3D" id="3.30.360.10">
    <property type="entry name" value="Dihydrodipicolinate Reductase, domain 2"/>
    <property type="match status" value="1"/>
</dbReference>
<feature type="compositionally biased region" description="Polar residues" evidence="4">
    <location>
        <begin position="743"/>
        <end position="752"/>
    </location>
</feature>
<comment type="similarity">
    <text evidence="1">Belongs to the bacterial ribosomal protein bS6 family.</text>
</comment>
<dbReference type="Pfam" id="PF01250">
    <property type="entry name" value="Ribosomal_S6"/>
    <property type="match status" value="1"/>
</dbReference>
<gene>
    <name evidence="7" type="ORF">IWZ03DRAFT_360047</name>
</gene>
<evidence type="ECO:0000256" key="3">
    <source>
        <dbReference type="ARBA" id="ARBA00023002"/>
    </source>
</evidence>
<comment type="caution">
    <text evidence="7">The sequence shown here is derived from an EMBL/GenBank/DDBJ whole genome shotgun (WGS) entry which is preliminary data.</text>
</comment>
<feature type="compositionally biased region" description="Low complexity" evidence="4">
    <location>
        <begin position="753"/>
        <end position="773"/>
    </location>
</feature>
<evidence type="ECO:0000259" key="6">
    <source>
        <dbReference type="Pfam" id="PF22725"/>
    </source>
</evidence>
<evidence type="ECO:0000256" key="2">
    <source>
        <dbReference type="ARBA" id="ARBA00010928"/>
    </source>
</evidence>
<dbReference type="CDD" id="cd15465">
    <property type="entry name" value="bS6_mito"/>
    <property type="match status" value="1"/>
</dbReference>
<dbReference type="Proteomes" id="UP001363622">
    <property type="component" value="Unassembled WGS sequence"/>
</dbReference>
<evidence type="ECO:0000313" key="8">
    <source>
        <dbReference type="Proteomes" id="UP001363622"/>
    </source>
</evidence>
<dbReference type="InterPro" id="IPR055170">
    <property type="entry name" value="GFO_IDH_MocA-like_dom"/>
</dbReference>
<dbReference type="Gene3D" id="3.30.70.60">
    <property type="match status" value="1"/>
</dbReference>
<evidence type="ECO:0000256" key="1">
    <source>
        <dbReference type="ARBA" id="ARBA00009512"/>
    </source>
</evidence>
<evidence type="ECO:0008006" key="9">
    <source>
        <dbReference type="Google" id="ProtNLM"/>
    </source>
</evidence>
<dbReference type="EMBL" id="JBBPHU010000006">
    <property type="protein sequence ID" value="KAK7516291.1"/>
    <property type="molecule type" value="Genomic_DNA"/>
</dbReference>
<dbReference type="Gene3D" id="3.40.50.720">
    <property type="entry name" value="NAD(P)-binding Rossmann-like Domain"/>
    <property type="match status" value="1"/>
</dbReference>
<feature type="domain" description="GFO/IDH/MocA-like oxidoreductase" evidence="6">
    <location>
        <begin position="134"/>
        <end position="258"/>
    </location>
</feature>
<dbReference type="SUPFAM" id="SSF55347">
    <property type="entry name" value="Glyceraldehyde-3-phosphate dehydrogenase-like, C-terminal domain"/>
    <property type="match status" value="1"/>
</dbReference>
<dbReference type="PANTHER" id="PTHR43708">
    <property type="entry name" value="CONSERVED EXPRESSED OXIDOREDUCTASE (EUROFUNG)"/>
    <property type="match status" value="1"/>
</dbReference>
<dbReference type="InterPro" id="IPR035980">
    <property type="entry name" value="Ribosomal_bS6_sf"/>
</dbReference>
<keyword evidence="8" id="KW-1185">Reference proteome</keyword>
<feature type="region of interest" description="Disordered" evidence="4">
    <location>
        <begin position="743"/>
        <end position="773"/>
    </location>
</feature>
<evidence type="ECO:0000313" key="7">
    <source>
        <dbReference type="EMBL" id="KAK7516291.1"/>
    </source>
</evidence>
<dbReference type="InterPro" id="IPR036291">
    <property type="entry name" value="NAD(P)-bd_dom_sf"/>
</dbReference>
<dbReference type="NCBIfam" id="TIGR00166">
    <property type="entry name" value="S6"/>
    <property type="match status" value="1"/>
</dbReference>
<proteinExistence type="inferred from homology"/>
<dbReference type="InterPro" id="IPR051317">
    <property type="entry name" value="Gfo/Idh/MocA_oxidoreduct"/>
</dbReference>
<dbReference type="PANTHER" id="PTHR43708:SF5">
    <property type="entry name" value="CONSERVED EXPRESSED OXIDOREDUCTASE (EUROFUNG)-RELATED"/>
    <property type="match status" value="1"/>
</dbReference>